<gene>
    <name evidence="1" type="ORF">MOTE_02540</name>
</gene>
<evidence type="ECO:0000313" key="2">
    <source>
        <dbReference type="Proteomes" id="UP000182811"/>
    </source>
</evidence>
<evidence type="ECO:0000313" key="1">
    <source>
        <dbReference type="EMBL" id="OIQ61179.1"/>
    </source>
</evidence>
<reference evidence="1 2" key="1">
    <citation type="submission" date="2016-08" db="EMBL/GenBank/DDBJ databases">
        <title>Genome-based comparison of Moorella thermoacetic strains.</title>
        <authorList>
            <person name="Poehlein A."/>
            <person name="Bengelsdorf F.R."/>
            <person name="Esser C."/>
            <person name="Duerre P."/>
            <person name="Daniel R."/>
        </authorList>
    </citation>
    <scope>NUCLEOTIDE SEQUENCE [LARGE SCALE GENOMIC DNA]</scope>
    <source>
        <strain evidence="1 2">DSM 21394</strain>
    </source>
</reference>
<dbReference type="EMBL" id="MDDC01000002">
    <property type="protein sequence ID" value="OIQ61179.1"/>
    <property type="molecule type" value="Genomic_DNA"/>
</dbReference>
<protein>
    <recommendedName>
        <fullName evidence="3">Polymerase/histidinol phosphatase N-terminal domain-containing protein</fullName>
    </recommendedName>
</protein>
<dbReference type="Proteomes" id="UP000182811">
    <property type="component" value="Unassembled WGS sequence"/>
</dbReference>
<dbReference type="Gene3D" id="3.20.20.140">
    <property type="entry name" value="Metal-dependent hydrolases"/>
    <property type="match status" value="1"/>
</dbReference>
<accession>A0A1J5P735</accession>
<name>A0A1J5P735_NEOTH</name>
<dbReference type="OrthoDB" id="1719001at2"/>
<dbReference type="InterPro" id="IPR016195">
    <property type="entry name" value="Pol/histidinol_Pase-like"/>
</dbReference>
<evidence type="ECO:0008006" key="3">
    <source>
        <dbReference type="Google" id="ProtNLM"/>
    </source>
</evidence>
<comment type="caution">
    <text evidence="1">The sequence shown here is derived from an EMBL/GenBank/DDBJ whole genome shotgun (WGS) entry which is preliminary data.</text>
</comment>
<dbReference type="AlphaFoldDB" id="A0A1J5P735"/>
<proteinExistence type="predicted"/>
<dbReference type="SUPFAM" id="SSF89550">
    <property type="entry name" value="PHP domain-like"/>
    <property type="match status" value="1"/>
</dbReference>
<sequence length="472" mass="52600">MKIILPEFLRWQPGAEQWAVPVSAWDTGPTRYLRLRRVWLDGRPVAGRNIIFPGVMPVYSLSAGARASDPAAFLATLGREDKRYACSWLILKAAGLPVLHAAGGEHYLELEFITFTGMTCRAATPILLAPLPAHPHWQPAELQMHNSSHDDGHWSPAAVVKELVGRGYRALYFTPHADLIAGFWEEFTHLCRDLSSTGAIAVFPGLELATRNSAGHLLLYGLKALEGWPNARDPGQEIIDRVNRLPGFAASVTVSHPFGRPPWPWEADPVVDYSGLEVFSGLQWHFDQESRPLQLWRREVARLSARVALTGFLPSARAGSDWHQVLPYQGYVTYVYLPGNWEGLPWQEKKYFLDLALRRGNTVASRRGGLAYFLINGQPPGTLITLPPGAILEIKVYWQGVVEGNYQFLLFQGGRNMEKTIWQAETRGTGGGPRPAWTVELAAPGEISYYWLYVSGPDQVLTSPVFFRPAGR</sequence>
<organism evidence="1 2">
    <name type="scientific">Neomoorella thermoacetica</name>
    <name type="common">Clostridium thermoaceticum</name>
    <dbReference type="NCBI Taxonomy" id="1525"/>
    <lineage>
        <taxon>Bacteria</taxon>
        <taxon>Bacillati</taxon>
        <taxon>Bacillota</taxon>
        <taxon>Clostridia</taxon>
        <taxon>Neomoorellales</taxon>
        <taxon>Neomoorellaceae</taxon>
        <taxon>Neomoorella</taxon>
    </lineage>
</organism>